<dbReference type="RefSeq" id="WP_227018632.1">
    <property type="nucleotide sequence ID" value="NZ_JAGSND010000007.1"/>
</dbReference>
<evidence type="ECO:0000256" key="1">
    <source>
        <dbReference type="ARBA" id="ARBA00004651"/>
    </source>
</evidence>
<dbReference type="AlphaFoldDB" id="A0A8J8B198"/>
<protein>
    <submittedName>
        <fullName evidence="8">Permease</fullName>
    </submittedName>
</protein>
<dbReference type="GO" id="GO:0005886">
    <property type="term" value="C:plasma membrane"/>
    <property type="evidence" value="ECO:0007669"/>
    <property type="project" value="UniProtKB-SubCell"/>
</dbReference>
<dbReference type="PANTHER" id="PTHR34184:SF4">
    <property type="entry name" value="UPF0718 PROTEIN YCGR"/>
    <property type="match status" value="1"/>
</dbReference>
<comment type="similarity">
    <text evidence="2">Belongs to the UPF0718 family.</text>
</comment>
<evidence type="ECO:0000256" key="3">
    <source>
        <dbReference type="ARBA" id="ARBA00022475"/>
    </source>
</evidence>
<feature type="transmembrane region" description="Helical" evidence="7">
    <location>
        <begin position="82"/>
        <end position="107"/>
    </location>
</feature>
<feature type="transmembrane region" description="Helical" evidence="7">
    <location>
        <begin position="149"/>
        <end position="172"/>
    </location>
</feature>
<keyword evidence="6 7" id="KW-0472">Membrane</keyword>
<feature type="transmembrane region" description="Helical" evidence="7">
    <location>
        <begin position="248"/>
        <end position="272"/>
    </location>
</feature>
<dbReference type="InterPro" id="IPR052923">
    <property type="entry name" value="UPF0718"/>
</dbReference>
<feature type="transmembrane region" description="Helical" evidence="7">
    <location>
        <begin position="309"/>
        <end position="329"/>
    </location>
</feature>
<sequence length="334" mass="36908">MQDKKSLGISLWVIGLSAGYFIFSLFRAAWNIDLSALRVFNTVFISILMQALPFMLVGAFVSSAMHVFLSDEFLIRIFPTKYGIGFLTAMLGGIFFPVCECAIVPVTTGLVKKGVSLPIALTFMFSAPIINPIVIISTLYAFPGHPEVALIRVCFGLLIAIVIGLIVMALGIRMPLLPHENHHGCDCGCHEEHIKNDPVVSKIKRLFLHSGEEFFDVGKYLILGAFITALVQTFVPRSVFENLLSRNTLALLVMMTAAFLFSACSTSDAFIARSFSDRFTIGSIMGFLVFGPMMDIKNMLMLFGSFKKSFVIFLCVLVFLINLIMLSVLSRLLL</sequence>
<proteinExistence type="inferred from homology"/>
<name>A0A8J8B198_9FIRM</name>
<evidence type="ECO:0000313" key="9">
    <source>
        <dbReference type="Proteomes" id="UP000675664"/>
    </source>
</evidence>
<reference evidence="8" key="2">
    <citation type="submission" date="2021-04" db="EMBL/GenBank/DDBJ databases">
        <authorList>
            <person name="Liu J."/>
        </authorList>
    </citation>
    <scope>NUCLEOTIDE SEQUENCE</scope>
    <source>
        <strain evidence="8">BAD-6</strain>
    </source>
</reference>
<evidence type="ECO:0000256" key="7">
    <source>
        <dbReference type="SAM" id="Phobius"/>
    </source>
</evidence>
<dbReference type="EMBL" id="JAGSND010000007">
    <property type="protein sequence ID" value="MBR0598508.1"/>
    <property type="molecule type" value="Genomic_DNA"/>
</dbReference>
<feature type="transmembrane region" description="Helical" evidence="7">
    <location>
        <begin position="7"/>
        <end position="30"/>
    </location>
</feature>
<evidence type="ECO:0000256" key="5">
    <source>
        <dbReference type="ARBA" id="ARBA00022989"/>
    </source>
</evidence>
<feature type="transmembrane region" description="Helical" evidence="7">
    <location>
        <begin position="217"/>
        <end position="236"/>
    </location>
</feature>
<evidence type="ECO:0000256" key="4">
    <source>
        <dbReference type="ARBA" id="ARBA00022692"/>
    </source>
</evidence>
<feature type="transmembrane region" description="Helical" evidence="7">
    <location>
        <begin position="42"/>
        <end position="61"/>
    </location>
</feature>
<dbReference type="Pfam" id="PF03773">
    <property type="entry name" value="ArsP_1"/>
    <property type="match status" value="1"/>
</dbReference>
<evidence type="ECO:0000256" key="6">
    <source>
        <dbReference type="ARBA" id="ARBA00023136"/>
    </source>
</evidence>
<keyword evidence="5 7" id="KW-1133">Transmembrane helix</keyword>
<organism evidence="8 9">
    <name type="scientific">Sinanaerobacter chloroacetimidivorans</name>
    <dbReference type="NCBI Taxonomy" id="2818044"/>
    <lineage>
        <taxon>Bacteria</taxon>
        <taxon>Bacillati</taxon>
        <taxon>Bacillota</taxon>
        <taxon>Clostridia</taxon>
        <taxon>Peptostreptococcales</taxon>
        <taxon>Anaerovoracaceae</taxon>
        <taxon>Sinanaerobacter</taxon>
    </lineage>
</organism>
<feature type="transmembrane region" description="Helical" evidence="7">
    <location>
        <begin position="278"/>
        <end position="297"/>
    </location>
</feature>
<dbReference type="InterPro" id="IPR005524">
    <property type="entry name" value="DUF318"/>
</dbReference>
<keyword evidence="4 7" id="KW-0812">Transmembrane</keyword>
<accession>A0A8J8B198</accession>
<dbReference type="Proteomes" id="UP000675664">
    <property type="component" value="Unassembled WGS sequence"/>
</dbReference>
<reference evidence="8" key="1">
    <citation type="submission" date="2021-04" db="EMBL/GenBank/DDBJ databases">
        <title>Sinoanaerobacter chloroacetimidivorans sp. nov., an obligate anaerobic bacterium isolated from anaerobic sludge.</title>
        <authorList>
            <person name="Bao Y."/>
        </authorList>
    </citation>
    <scope>NUCLEOTIDE SEQUENCE</scope>
    <source>
        <strain evidence="8">BAD-6</strain>
    </source>
</reference>
<comment type="caution">
    <text evidence="8">The sequence shown here is derived from an EMBL/GenBank/DDBJ whole genome shotgun (WGS) entry which is preliminary data.</text>
</comment>
<evidence type="ECO:0000256" key="2">
    <source>
        <dbReference type="ARBA" id="ARBA00006386"/>
    </source>
</evidence>
<gene>
    <name evidence="8" type="ORF">KCX82_11515</name>
</gene>
<dbReference type="PANTHER" id="PTHR34184">
    <property type="entry name" value="UPF0718 PROTEIN YCGR"/>
    <property type="match status" value="1"/>
</dbReference>
<evidence type="ECO:0000313" key="8">
    <source>
        <dbReference type="EMBL" id="MBR0598508.1"/>
    </source>
</evidence>
<keyword evidence="3" id="KW-1003">Cell membrane</keyword>
<feature type="transmembrane region" description="Helical" evidence="7">
    <location>
        <begin position="119"/>
        <end position="142"/>
    </location>
</feature>
<comment type="subcellular location">
    <subcellularLocation>
        <location evidence="1">Cell membrane</location>
        <topology evidence="1">Multi-pass membrane protein</topology>
    </subcellularLocation>
</comment>
<keyword evidence="9" id="KW-1185">Reference proteome</keyword>